<dbReference type="GO" id="GO:0006164">
    <property type="term" value="P:purine nucleotide biosynthetic process"/>
    <property type="evidence" value="ECO:0007669"/>
    <property type="project" value="UniProtKB-KW"/>
</dbReference>
<keyword evidence="7" id="KW-1185">Reference proteome</keyword>
<organism evidence="6 7">
    <name type="scientific">Weissella halotolerans DSM 20190</name>
    <dbReference type="NCBI Taxonomy" id="1123500"/>
    <lineage>
        <taxon>Bacteria</taxon>
        <taxon>Bacillati</taxon>
        <taxon>Bacillota</taxon>
        <taxon>Bacilli</taxon>
        <taxon>Lactobacillales</taxon>
        <taxon>Lactobacillaceae</taxon>
        <taxon>Weissella</taxon>
    </lineage>
</organism>
<name>A0A0R2FTL1_9LACO</name>
<keyword evidence="1 4" id="KW-0547">Nucleotide-binding</keyword>
<evidence type="ECO:0000313" key="6">
    <source>
        <dbReference type="EMBL" id="KRN31795.1"/>
    </source>
</evidence>
<dbReference type="PANTHER" id="PTHR11609:SF5">
    <property type="entry name" value="PHOSPHORIBOSYLAMINOIMIDAZOLE CARBOXYLASE"/>
    <property type="match status" value="1"/>
</dbReference>
<dbReference type="Pfam" id="PF02222">
    <property type="entry name" value="ATP-grasp"/>
    <property type="match status" value="1"/>
</dbReference>
<dbReference type="RefSeq" id="WP_022791702.1">
    <property type="nucleotide sequence ID" value="NZ_ATUU01000003.1"/>
</dbReference>
<evidence type="ECO:0000259" key="5">
    <source>
        <dbReference type="PROSITE" id="PS50975"/>
    </source>
</evidence>
<evidence type="ECO:0000313" key="7">
    <source>
        <dbReference type="Proteomes" id="UP000051296"/>
    </source>
</evidence>
<evidence type="ECO:0000256" key="3">
    <source>
        <dbReference type="ARBA" id="ARBA00022840"/>
    </source>
</evidence>
<accession>A0A0R2FTL1</accession>
<dbReference type="SUPFAM" id="SSF56059">
    <property type="entry name" value="Glutathione synthetase ATP-binding domain-like"/>
    <property type="match status" value="1"/>
</dbReference>
<dbReference type="EMBL" id="JQAX01000003">
    <property type="protein sequence ID" value="KRN31795.1"/>
    <property type="molecule type" value="Genomic_DNA"/>
</dbReference>
<evidence type="ECO:0000256" key="2">
    <source>
        <dbReference type="ARBA" id="ARBA00022755"/>
    </source>
</evidence>
<gene>
    <name evidence="6" type="ORF">IV68_GL001055</name>
</gene>
<dbReference type="PATRIC" id="fig|1123500.6.peg.1059"/>
<feature type="domain" description="ATP-grasp" evidence="5">
    <location>
        <begin position="106"/>
        <end position="292"/>
    </location>
</feature>
<dbReference type="eggNOG" id="COG0026">
    <property type="taxonomic scope" value="Bacteria"/>
</dbReference>
<evidence type="ECO:0000256" key="1">
    <source>
        <dbReference type="ARBA" id="ARBA00022741"/>
    </source>
</evidence>
<protein>
    <submittedName>
        <fullName evidence="6">Phosphoribosylaminoimidazole carboxylase, ATPase subunit</fullName>
    </submittedName>
</protein>
<dbReference type="PROSITE" id="PS50975">
    <property type="entry name" value="ATP_GRASP"/>
    <property type="match status" value="1"/>
</dbReference>
<dbReference type="GO" id="GO:0005524">
    <property type="term" value="F:ATP binding"/>
    <property type="evidence" value="ECO:0007669"/>
    <property type="project" value="UniProtKB-UniRule"/>
</dbReference>
<dbReference type="Gene3D" id="3.30.1490.20">
    <property type="entry name" value="ATP-grasp fold, A domain"/>
    <property type="match status" value="1"/>
</dbReference>
<proteinExistence type="predicted"/>
<dbReference type="InterPro" id="IPR011761">
    <property type="entry name" value="ATP-grasp"/>
</dbReference>
<dbReference type="OrthoDB" id="9804625at2"/>
<dbReference type="SUPFAM" id="SSF51735">
    <property type="entry name" value="NAD(P)-binding Rossmann-fold domains"/>
    <property type="match status" value="1"/>
</dbReference>
<reference evidence="6 7" key="1">
    <citation type="journal article" date="2015" name="Genome Announc.">
        <title>Expanding the biotechnology potential of lactobacilli through comparative genomics of 213 strains and associated genera.</title>
        <authorList>
            <person name="Sun Z."/>
            <person name="Harris H.M."/>
            <person name="McCann A."/>
            <person name="Guo C."/>
            <person name="Argimon S."/>
            <person name="Zhang W."/>
            <person name="Yang X."/>
            <person name="Jeffery I.B."/>
            <person name="Cooney J.C."/>
            <person name="Kagawa T.F."/>
            <person name="Liu W."/>
            <person name="Song Y."/>
            <person name="Salvetti E."/>
            <person name="Wrobel A."/>
            <person name="Rasinkangas P."/>
            <person name="Parkhill J."/>
            <person name="Rea M.C."/>
            <person name="O'Sullivan O."/>
            <person name="Ritari J."/>
            <person name="Douillard F.P."/>
            <person name="Paul Ross R."/>
            <person name="Yang R."/>
            <person name="Briner A.E."/>
            <person name="Felis G.E."/>
            <person name="de Vos W.M."/>
            <person name="Barrangou R."/>
            <person name="Klaenhammer T.R."/>
            <person name="Caufield P.W."/>
            <person name="Cui Y."/>
            <person name="Zhang H."/>
            <person name="O'Toole P.W."/>
        </authorList>
    </citation>
    <scope>NUCLEOTIDE SEQUENCE [LARGE SCALE GENOMIC DNA]</scope>
    <source>
        <strain evidence="6 7">DSM 20190</strain>
    </source>
</reference>
<dbReference type="Gene3D" id="3.30.470.20">
    <property type="entry name" value="ATP-grasp fold, B domain"/>
    <property type="match status" value="1"/>
</dbReference>
<comment type="caution">
    <text evidence="6">The sequence shown here is derived from an EMBL/GenBank/DDBJ whole genome shotgun (WGS) entry which is preliminary data.</text>
</comment>
<keyword evidence="2" id="KW-0658">Purine biosynthesis</keyword>
<dbReference type="STRING" id="1123500.GCA_000420365_00946"/>
<dbReference type="InterPro" id="IPR003135">
    <property type="entry name" value="ATP-grasp_carboxylate-amine"/>
</dbReference>
<dbReference type="PANTHER" id="PTHR11609">
    <property type="entry name" value="PURINE BIOSYNTHESIS PROTEIN 6/7, PUR6/7"/>
    <property type="match status" value="1"/>
</dbReference>
<dbReference type="AlphaFoldDB" id="A0A0R2FTL1"/>
<dbReference type="InParanoid" id="A0A0R2FTL1"/>
<dbReference type="GO" id="GO:0046872">
    <property type="term" value="F:metal ion binding"/>
    <property type="evidence" value="ECO:0007669"/>
    <property type="project" value="InterPro"/>
</dbReference>
<evidence type="ECO:0000256" key="4">
    <source>
        <dbReference type="PROSITE-ProRule" id="PRU00409"/>
    </source>
</evidence>
<dbReference type="InterPro" id="IPR036291">
    <property type="entry name" value="NAD(P)-bd_dom_sf"/>
</dbReference>
<dbReference type="InterPro" id="IPR013815">
    <property type="entry name" value="ATP_grasp_subdomain_1"/>
</dbReference>
<dbReference type="Gene3D" id="3.40.50.20">
    <property type="match status" value="1"/>
</dbReference>
<dbReference type="GO" id="GO:0005829">
    <property type="term" value="C:cytosol"/>
    <property type="evidence" value="ECO:0007669"/>
    <property type="project" value="TreeGrafter"/>
</dbReference>
<keyword evidence="3 4" id="KW-0067">ATP-binding</keyword>
<dbReference type="Proteomes" id="UP000051296">
    <property type="component" value="Unassembled WGS sequence"/>
</dbReference>
<sequence>MTNEVLPGATVGILGDGVTGRYLAQVAHNQGFLVAAFSQEPKAPVLADADYQFTSARDFDNFLGLADIVTYTSSWLPAEMIDRLHDSHLPQGTDLISYTDDHALSRAFCEEHALNILPYAIGVSLDDVAKATELLGFPVVVKPIFKHQHHDDTVILRGIWDLGKVAPLIDGGSIIIESWLDDVREFSLTAIKGRDAELVYYPIQETKRLDHYVRSAFTPQDLPHDLLKEMYAVTERMGKLIAYQGAFHLNFFYSQQGNLYVRDLTAGIPDTDILYEATASLSVVENHFRAITGQALQTVRKEQVGIYLPVLESQKQALLWHWHMQSQWQIAVYNTSIHGRIGHVLARGEDIDQLFNQLQVAHVWSNLD</sequence>